<gene>
    <name evidence="8" type="ORF">DNH61_17285</name>
</gene>
<evidence type="ECO:0000313" key="9">
    <source>
        <dbReference type="Proteomes" id="UP000249522"/>
    </source>
</evidence>
<dbReference type="GO" id="GO:0016757">
    <property type="term" value="F:glycosyltransferase activity"/>
    <property type="evidence" value="ECO:0007669"/>
    <property type="project" value="UniProtKB-KW"/>
</dbReference>
<dbReference type="InterPro" id="IPR052047">
    <property type="entry name" value="GH94_Enzymes"/>
</dbReference>
<evidence type="ECO:0000259" key="6">
    <source>
        <dbReference type="Pfam" id="PF10091"/>
    </source>
</evidence>
<feature type="region of interest" description="Disordered" evidence="3">
    <location>
        <begin position="1132"/>
        <end position="1161"/>
    </location>
</feature>
<keyword evidence="4" id="KW-0472">Membrane</keyword>
<dbReference type="Pfam" id="PF06165">
    <property type="entry name" value="GH94_b-supersand"/>
    <property type="match status" value="2"/>
</dbReference>
<dbReference type="SUPFAM" id="SSF74650">
    <property type="entry name" value="Galactose mutarotase-like"/>
    <property type="match status" value="2"/>
</dbReference>
<feature type="region of interest" description="Disordered" evidence="3">
    <location>
        <begin position="1194"/>
        <end position="1214"/>
    </location>
</feature>
<dbReference type="Gene3D" id="2.60.420.10">
    <property type="entry name" value="Maltose phosphorylase, domain 3"/>
    <property type="match status" value="1"/>
</dbReference>
<dbReference type="CDD" id="cd11753">
    <property type="entry name" value="GH94N_ChvB_NdvB_2_like"/>
    <property type="match status" value="1"/>
</dbReference>
<sequence length="2816" mass="315132">MILNTEQLEQKARELALTHSPTRGSKRAVKELLQTFNGDVEGLRIFVRYLQRTHSAEIQPAEEWLLDHADFIEEQAIGIRQEIVKSEMHRLPVVGDKAELRAYAVCRHYFEHTDGVLDFDTFTSYTNAYQEVAVLAIAEVWALPLLIKISLIRRLAAQMQEVRQRREAGRHVDRLLAPLEGSRPDPAALREALDRSGAAIPLSGPVIVHLVQRLGEWADHAGEIKDWLTCRLENGTESLEQIITYEHRLQASYQVTAGNCIQSVRKTVRLEWTPTFERLCYADRTMRKETTGIYARLDASSRSVLLERIETLSRRLGVPESLVAERAIKLADHHASAAPDPDGSGSREDEAAGNQAGGPAELGATDHVRDHVTPRPSFAAYFLLDPAGVRSLWKELQTCAKPRNSKRAAVRRHRGLAYFGTLAVFFLAVFALTVWAAGMENTLLPAVWWWIPLLVLLAFPASEWAVQTVHFAICGVTQSRPLLRLDYASGVPEDAATVVVIPVIWSQPEQVRDMAERLELHYLANRDPNIHYALLGDYKDADAEQTDLDSVMNETARSSIEALNRSYGEAGTTFHVLQRRRIWNESEGKWMGWERKRGKLVEFADLLRGAEDTSYFFHVGDLSKLEKVKYIITLDADTQLPIGTAQRMIGTIHLPYNRPRLNPAGTRVIEGYGVLQPRIGMSHESAMRSRFSRMWSGEPGIDPYSFAVSDPYHDAMEQGIFTGKGIFDVEVFRQVLGKRIPDNRVLSHDLLEGGFMRAGLLPDIELVDSHPPTYYAYQQRLHRWVRGDWQLLPWLGSSYRDRSGKRMPVDLTLLTRWQMLDNLRRSLLQPALYGLLLLAMLIPAATGLALLSIVLLTLAIPAIRSLLSVGRLLRRPRTFGAAASQAALGLFTLPYQTVLMLNAIAKTLYRLVFSKRRLLEWVSSAEVERRSTRMIAGLAGGLLLTAVLAAAALWSASSLQLAAGLLLAILWASAPLITRWLDQPVVARAEQLTASEREELTQLARQIWNFYEDYAGEQDNWLPPDNVQIDPPVGVAHRTSPTNIGLLLTVTVTARDFGFIDTPGMIERLERTVGTMERMEKWNGHLYNWYDTETLRPLPPVYVSTVDSGNLVGYLLAVKEGLAEWLRRDYEAGEEHEQGRRPAEPKREHGKQKNVAAASTSITPKLRPVTIDLELAEELTEGMDNSGIEASAELGMKHKGGAAAGTARRKGRSEWEERGRALIERLEKLAAGTDFAPLFDHDTKLFSLGYHVGLEQKEQIVYDLLASEARQASFIAIAMGQVPASHWFKLGRAMTKLGKHATLVSWTGTMFEYLMPPLIMKTYSGTLWDETYRGAVERQAAYARMRGVPMGISESGYYAFDYQMNYQYRAFGVPGLGFKRGLEQDLVLAPYATIMALPYATRTALEQLKGMEALGARGEYGYYEAVDCTAERMPKNRTSVVIRSFMAHHQGMALVTLGNLLLPDTMVDRFHADKRIRAVELLLQERVPEKPALALHGASASRRSTEADMAAHAPQREFTTPHTPVPEVCVLSNGVFTSVLNTAGSGYLRREGLALTRWREDPMADPWGSYMFIRDVESEAVWGPTYQPVRQEPQVYRAQFSLEKAKFIRQDGSIGTVLEVCVSPEFNAEIRKLTLTNEGSSARVLEVTTYMEVSLSAPAADDAHPAFSKLFVQTEYDEGHEALLAKRRPRNEHEKPVWAVHALAPCCDTLGPVEYETDRACFIGRGCGLEEPQSIRAKLSGTTGAVIDPAFVMRRRLTIGPGESVQLVAITGMADSREEALELPGRLCSEQQVERTLQLAWTRSQIELRHLHMKAQDAALYQGLAGRIIYTPPMREERAERVAANTMGQTGLWPMGISGDLPIALLLIRDDSGLSFAAQIIRGHEYLRRKGVFFDLVVLNESPGGYQQDIQDAIRRTVEQTKDHSQAGRQGGVYPVNSDQISEAEHTLLYTAARCILRADGRSLRAQLKAVEGRMPETLPLLAQAEAVEHAEGAVALPDLQSETILWNGWGGFTPDGKEYRIGIQAGRHLPAPWSNIMANPQFGCMVTELGTGYTWFRNSREFKLTPWSNDPVLDPAGEACYIRDESTGQYWSPAPSPAGGRFTYTAAHGHGYTRFESEAFGIAQTLNICVDERDPVKIMELTLRNTTGAHKQLSVTYYAEWVLGVRRELNASYITTAYDRDTESLMARNVFQETFREETAFLHIHADHSGPEERSVPVFTCSREEFIGRNGSMANPQAMRKRTLSGRTGPMADSCGALQLSVALPPQTESKVYIVLGCGRTAAEAAELARKYGVPEAGADAYNRSQQYWANALGQLQVDTPSREMNMLLNGWLLYQALACRMWARSAFYQAGGAYGYRDQLQDSLAMLHTRPDLTRTQIVLHARHQYLEGDVQHWWHAETERGIRTKYSDDLLWLPYSAARYIEHTGDATVLDEVQPYLTSSELTEEEHERYEPTVTSDESGTVYEHCLRAIDRAYRLGEHGLPLMGIGDWNDGMNSVGDEGRGESVWLGWFLVTVLNMFAPHCEARGDVERAKDLRSRAEALSKALNEHAWDGEWFRRAYTDHGDWLGTNSAHECRIDAIAQSWSVISHGAPRERSIRAMQSFDRELVDRGHDVAMLLTPAFDKTEPTPGYIQGYPPGIRENGGQYTHGVIWSIVAWAMLGDGDKAFELFNLMNPVNHTASQGDIRTYVGEPYVMAADVYMSDPYKGRAGWTWYTGASGWMYQAGVEWILGIRRAADRLYIRPNIPRSWPGFTADYRFGETLYSIHVVNGDAASEERKATGTGTFAKRDEHGAYIELSDDGQQHEVTVVLGGHA</sequence>
<evidence type="ECO:0000256" key="2">
    <source>
        <dbReference type="ARBA" id="ARBA00022679"/>
    </source>
</evidence>
<evidence type="ECO:0000259" key="5">
    <source>
        <dbReference type="Pfam" id="PF06165"/>
    </source>
</evidence>
<evidence type="ECO:0000256" key="3">
    <source>
        <dbReference type="SAM" id="MobiDB-lite"/>
    </source>
</evidence>
<dbReference type="Proteomes" id="UP000249522">
    <property type="component" value="Unassembled WGS sequence"/>
</dbReference>
<dbReference type="Gene3D" id="1.50.10.140">
    <property type="match status" value="1"/>
</dbReference>
<feature type="domain" description="Glycoamylase-like" evidence="6">
    <location>
        <begin position="1265"/>
        <end position="1462"/>
    </location>
</feature>
<feature type="transmembrane region" description="Helical" evidence="4">
    <location>
        <begin position="416"/>
        <end position="437"/>
    </location>
</feature>
<organism evidence="8 9">
    <name type="scientific">Paenibacillus sambharensis</name>
    <dbReference type="NCBI Taxonomy" id="1803190"/>
    <lineage>
        <taxon>Bacteria</taxon>
        <taxon>Bacillati</taxon>
        <taxon>Bacillota</taxon>
        <taxon>Bacilli</taxon>
        <taxon>Bacillales</taxon>
        <taxon>Paenibacillaceae</taxon>
        <taxon>Paenibacillus</taxon>
    </lineage>
</organism>
<dbReference type="GO" id="GO:0030246">
    <property type="term" value="F:carbohydrate binding"/>
    <property type="evidence" value="ECO:0007669"/>
    <property type="project" value="InterPro"/>
</dbReference>
<keyword evidence="4" id="KW-0812">Transmembrane</keyword>
<dbReference type="PANTHER" id="PTHR37469:SF2">
    <property type="entry name" value="CELLOBIONIC ACID PHOSPHORYLASE"/>
    <property type="match status" value="1"/>
</dbReference>
<dbReference type="Pfam" id="PF17167">
    <property type="entry name" value="Glyco_hydro_94"/>
    <property type="match status" value="1"/>
</dbReference>
<evidence type="ECO:0000259" key="7">
    <source>
        <dbReference type="Pfam" id="PF17167"/>
    </source>
</evidence>
<dbReference type="InterPro" id="IPR033432">
    <property type="entry name" value="GH94_catalytic"/>
</dbReference>
<dbReference type="SMART" id="SM01068">
    <property type="entry name" value="CBM_X"/>
    <property type="match status" value="2"/>
</dbReference>
<evidence type="ECO:0000256" key="4">
    <source>
        <dbReference type="SAM" id="Phobius"/>
    </source>
</evidence>
<keyword evidence="4" id="KW-1133">Transmembrane helix</keyword>
<protein>
    <submittedName>
        <fullName evidence="8">Glycosyl transferase family 36</fullName>
    </submittedName>
</protein>
<feature type="domain" description="Glycosyl hydrolase 94 catalytic" evidence="7">
    <location>
        <begin position="2309"/>
        <end position="2733"/>
    </location>
</feature>
<comment type="caution">
    <text evidence="8">The sequence shown here is derived from an EMBL/GenBank/DDBJ whole genome shotgun (WGS) entry which is preliminary data.</text>
</comment>
<dbReference type="InterPro" id="IPR008928">
    <property type="entry name" value="6-hairpin_glycosidase_sf"/>
</dbReference>
<dbReference type="SUPFAM" id="SSF48208">
    <property type="entry name" value="Six-hairpin glycosidases"/>
    <property type="match status" value="1"/>
</dbReference>
<feature type="region of interest" description="Disordered" evidence="3">
    <location>
        <begin position="333"/>
        <end position="364"/>
    </location>
</feature>
<dbReference type="EMBL" id="QKRB01000051">
    <property type="protein sequence ID" value="PZD94703.1"/>
    <property type="molecule type" value="Genomic_DNA"/>
</dbReference>
<dbReference type="GO" id="GO:0005975">
    <property type="term" value="P:carbohydrate metabolic process"/>
    <property type="evidence" value="ECO:0007669"/>
    <property type="project" value="InterPro"/>
</dbReference>
<reference evidence="8 9" key="1">
    <citation type="submission" date="2018-06" db="EMBL/GenBank/DDBJ databases">
        <title>Paenibacillus imtechensis sp. nov.</title>
        <authorList>
            <person name="Pinnaka A.K."/>
            <person name="Singh H."/>
            <person name="Kaur M."/>
        </authorList>
    </citation>
    <scope>NUCLEOTIDE SEQUENCE [LARGE SCALE GENOMIC DNA]</scope>
    <source>
        <strain evidence="8 9">SMB1</strain>
    </source>
</reference>
<dbReference type="Pfam" id="PF10091">
    <property type="entry name" value="Glycoamylase"/>
    <property type="match status" value="1"/>
</dbReference>
<dbReference type="InterPro" id="IPR019282">
    <property type="entry name" value="Glycoamylase-like_cons_dom"/>
</dbReference>
<name>A0A2W1L6X3_9BACL</name>
<dbReference type="InterPro" id="IPR037820">
    <property type="entry name" value="GH94N_NdvB"/>
</dbReference>
<keyword evidence="9" id="KW-1185">Reference proteome</keyword>
<feature type="transmembrane region" description="Helical" evidence="4">
    <location>
        <begin position="934"/>
        <end position="955"/>
    </location>
</feature>
<dbReference type="PANTHER" id="PTHR37469">
    <property type="entry name" value="CELLOBIONIC ACID PHOSPHORYLASE-RELATED"/>
    <property type="match status" value="1"/>
</dbReference>
<dbReference type="RefSeq" id="WP_111147924.1">
    <property type="nucleotide sequence ID" value="NZ_QKRB01000051.1"/>
</dbReference>
<accession>A0A2W1L6X3</accession>
<feature type="compositionally biased region" description="Basic and acidic residues" evidence="3">
    <location>
        <begin position="1132"/>
        <end position="1147"/>
    </location>
</feature>
<dbReference type="CDD" id="cd11756">
    <property type="entry name" value="GH94N_ChvB_NdvB_1_like"/>
    <property type="match status" value="1"/>
</dbReference>
<feature type="transmembrane region" description="Helical" evidence="4">
    <location>
        <begin position="832"/>
        <end position="863"/>
    </location>
</feature>
<feature type="transmembrane region" description="Helical" evidence="4">
    <location>
        <begin position="449"/>
        <end position="474"/>
    </location>
</feature>
<dbReference type="InterPro" id="IPR037018">
    <property type="entry name" value="GH65_N"/>
</dbReference>
<dbReference type="InterPro" id="IPR011013">
    <property type="entry name" value="Gal_mutarotase_sf_dom"/>
</dbReference>
<keyword evidence="2 8" id="KW-0808">Transferase</keyword>
<dbReference type="InterPro" id="IPR037824">
    <property type="entry name" value="GH94N_2_NdvB"/>
</dbReference>
<dbReference type="Gene3D" id="1.50.10.10">
    <property type="match status" value="1"/>
</dbReference>
<proteinExistence type="predicted"/>
<evidence type="ECO:0000256" key="1">
    <source>
        <dbReference type="ARBA" id="ARBA00022676"/>
    </source>
</evidence>
<feature type="domain" description="Glycosyl hydrolase 94 supersandwich" evidence="5">
    <location>
        <begin position="2018"/>
        <end position="2294"/>
    </location>
</feature>
<keyword evidence="1" id="KW-0328">Glycosyltransferase</keyword>
<dbReference type="OrthoDB" id="9769991at2"/>
<dbReference type="InterPro" id="IPR010383">
    <property type="entry name" value="Glyco_hydrolase_94_b-supersand"/>
</dbReference>
<dbReference type="InterPro" id="IPR012341">
    <property type="entry name" value="6hp_glycosidase-like_sf"/>
</dbReference>
<dbReference type="Gene3D" id="2.70.98.40">
    <property type="entry name" value="Glycoside hydrolase, family 65, N-terminal domain"/>
    <property type="match status" value="2"/>
</dbReference>
<feature type="domain" description="Glycosyl hydrolase 94 supersandwich" evidence="5">
    <location>
        <begin position="1516"/>
        <end position="1784"/>
    </location>
</feature>
<evidence type="ECO:0000313" key="8">
    <source>
        <dbReference type="EMBL" id="PZD94703.1"/>
    </source>
</evidence>
<feature type="transmembrane region" description="Helical" evidence="4">
    <location>
        <begin position="893"/>
        <end position="913"/>
    </location>
</feature>